<dbReference type="Proteomes" id="UP001620626">
    <property type="component" value="Unassembled WGS sequence"/>
</dbReference>
<dbReference type="EMBL" id="JBICBT010000342">
    <property type="protein sequence ID" value="KAL3116864.1"/>
    <property type="molecule type" value="Genomic_DNA"/>
</dbReference>
<dbReference type="AlphaFoldDB" id="A0ABD2LP06"/>
<dbReference type="InterPro" id="IPR000210">
    <property type="entry name" value="BTB/POZ_dom"/>
</dbReference>
<dbReference type="CDD" id="cd00121">
    <property type="entry name" value="MATH"/>
    <property type="match status" value="1"/>
</dbReference>
<evidence type="ECO:0000313" key="3">
    <source>
        <dbReference type="EMBL" id="KAL3116864.1"/>
    </source>
</evidence>
<dbReference type="Pfam" id="PF22486">
    <property type="entry name" value="MATH_2"/>
    <property type="match status" value="2"/>
</dbReference>
<dbReference type="InterPro" id="IPR002083">
    <property type="entry name" value="MATH/TRAF_dom"/>
</dbReference>
<dbReference type="SUPFAM" id="SSF49599">
    <property type="entry name" value="TRAF domain-like"/>
    <property type="match status" value="2"/>
</dbReference>
<organism evidence="3 4">
    <name type="scientific">Heterodera trifolii</name>
    <dbReference type="NCBI Taxonomy" id="157864"/>
    <lineage>
        <taxon>Eukaryota</taxon>
        <taxon>Metazoa</taxon>
        <taxon>Ecdysozoa</taxon>
        <taxon>Nematoda</taxon>
        <taxon>Chromadorea</taxon>
        <taxon>Rhabditida</taxon>
        <taxon>Tylenchina</taxon>
        <taxon>Tylenchomorpha</taxon>
        <taxon>Tylenchoidea</taxon>
        <taxon>Heteroderidae</taxon>
        <taxon>Heteroderinae</taxon>
        <taxon>Heterodera</taxon>
    </lineage>
</organism>
<dbReference type="InterPro" id="IPR008974">
    <property type="entry name" value="TRAF-like"/>
</dbReference>
<protein>
    <recommendedName>
        <fullName evidence="5">BTB domain-containing protein</fullName>
    </recommendedName>
</protein>
<proteinExistence type="predicted"/>
<keyword evidence="4" id="KW-1185">Reference proteome</keyword>
<feature type="domain" description="MATH" evidence="2">
    <location>
        <begin position="271"/>
        <end position="402"/>
    </location>
</feature>
<reference evidence="3 4" key="1">
    <citation type="submission" date="2024-10" db="EMBL/GenBank/DDBJ databases">
        <authorList>
            <person name="Kim D."/>
        </authorList>
    </citation>
    <scope>NUCLEOTIDE SEQUENCE [LARGE SCALE GENOMIC DNA]</scope>
    <source>
        <strain evidence="3">BH-2024</strain>
    </source>
</reference>
<dbReference type="PANTHER" id="PTHR45774">
    <property type="entry name" value="BTB/POZ DOMAIN-CONTAINING"/>
    <property type="match status" value="1"/>
</dbReference>
<dbReference type="Gene3D" id="1.25.40.420">
    <property type="match status" value="1"/>
</dbReference>
<dbReference type="PANTHER" id="PTHR45774:SF3">
    <property type="entry name" value="BTB (POZ) DOMAIN-CONTAINING 2B-RELATED"/>
    <property type="match status" value="1"/>
</dbReference>
<dbReference type="SMART" id="SM00061">
    <property type="entry name" value="MATH"/>
    <property type="match status" value="2"/>
</dbReference>
<dbReference type="Pfam" id="PF07707">
    <property type="entry name" value="BACK"/>
    <property type="match status" value="1"/>
</dbReference>
<dbReference type="Pfam" id="PF00651">
    <property type="entry name" value="BTB"/>
    <property type="match status" value="1"/>
</dbReference>
<evidence type="ECO:0000313" key="4">
    <source>
        <dbReference type="Proteomes" id="UP001620626"/>
    </source>
</evidence>
<feature type="domain" description="BTB" evidence="1">
    <location>
        <begin position="19"/>
        <end position="97"/>
    </location>
</feature>
<dbReference type="PROSITE" id="PS50144">
    <property type="entry name" value="MATH"/>
    <property type="match status" value="2"/>
</dbReference>
<accession>A0ABD2LP06</accession>
<feature type="domain" description="MATH" evidence="2">
    <location>
        <begin position="420"/>
        <end position="554"/>
    </location>
</feature>
<dbReference type="Gene3D" id="2.60.210.10">
    <property type="entry name" value="Apoptosis, Tumor Necrosis Factor Receptor Associated Protein 2, Chain A"/>
    <property type="match status" value="2"/>
</dbReference>
<evidence type="ECO:0008006" key="5">
    <source>
        <dbReference type="Google" id="ProtNLM"/>
    </source>
</evidence>
<dbReference type="SMART" id="SM00875">
    <property type="entry name" value="BACK"/>
    <property type="match status" value="1"/>
</dbReference>
<sequence>MSKSATDWVKLMLSTGEYADVHFLVGDGDEKELVPAHKLILKKASDVFEAMFRFDSKNAKAEKASANCPVVDMPDVEPAAFKLMLSFIYADDLSELNGDNAMAVLYAAKKYNIPGLIGPCLDVPVSELCNIFMAYAHACLFDLEDFANDCLFYIEKNAHTLIKSEEFLQIDQKLLCKIFGCDQLQIREEISIWEACSAENRRQMLGPALYKIRFPLVQKMEFSEKIVPFGMLTAEEVTSIEQYHSPSDFRGISNGILYPLQFSCHGRISPHGTIVMDIKKFSEFAREAVKSHRYRKTVQIMGFGWRILAQIRINIKTKEKFLGFFLFCKASKEGSCLCSATFRIVTQNVEAENCIGKFNDIIFKNKSNGRGFANFITLTELMDQGNGFYNKVEDNVTLAIDLIVKNAKVAKFTHDLSKSDATISMEIEKFSEFSREIIKSERKSESVTFIKGLPWKILAQINQLMESNINEKGLGIYLQCAAKKEEKWSCKCSAIIRIVSQKCDVADKRRVFDAHIINNEFNDWGFSKFITFAHLLDPSNGFYNREEDKVTLAIDVTVKEAKTDKS</sequence>
<name>A0ABD2LP06_9BILA</name>
<evidence type="ECO:0000259" key="2">
    <source>
        <dbReference type="PROSITE" id="PS50144"/>
    </source>
</evidence>
<dbReference type="SMART" id="SM00225">
    <property type="entry name" value="BTB"/>
    <property type="match status" value="1"/>
</dbReference>
<dbReference type="Gene3D" id="3.30.710.10">
    <property type="entry name" value="Potassium Channel Kv1.1, Chain A"/>
    <property type="match status" value="1"/>
</dbReference>
<evidence type="ECO:0000259" key="1">
    <source>
        <dbReference type="PROSITE" id="PS50097"/>
    </source>
</evidence>
<dbReference type="PROSITE" id="PS50097">
    <property type="entry name" value="BTB"/>
    <property type="match status" value="1"/>
</dbReference>
<comment type="caution">
    <text evidence="3">The sequence shown here is derived from an EMBL/GenBank/DDBJ whole genome shotgun (WGS) entry which is preliminary data.</text>
</comment>
<gene>
    <name evidence="3" type="ORF">niasHT_003388</name>
</gene>
<dbReference type="InterPro" id="IPR011705">
    <property type="entry name" value="BACK"/>
</dbReference>
<dbReference type="SUPFAM" id="SSF54695">
    <property type="entry name" value="POZ domain"/>
    <property type="match status" value="1"/>
</dbReference>
<dbReference type="InterPro" id="IPR011333">
    <property type="entry name" value="SKP1/BTB/POZ_sf"/>
</dbReference>